<reference evidence="2" key="1">
    <citation type="journal article" date="2022" name="Int. J. Mol. Sci.">
        <title>Draft Genome of Tanacetum Coccineum: Genomic Comparison of Closely Related Tanacetum-Family Plants.</title>
        <authorList>
            <person name="Yamashiro T."/>
            <person name="Shiraishi A."/>
            <person name="Nakayama K."/>
            <person name="Satake H."/>
        </authorList>
    </citation>
    <scope>NUCLEOTIDE SEQUENCE</scope>
</reference>
<gene>
    <name evidence="2" type="ORF">Tco_1081527</name>
</gene>
<evidence type="ECO:0000313" key="2">
    <source>
        <dbReference type="EMBL" id="GJT92682.1"/>
    </source>
</evidence>
<feature type="compositionally biased region" description="Basic and acidic residues" evidence="1">
    <location>
        <begin position="90"/>
        <end position="117"/>
    </location>
</feature>
<name>A0ABQ5HZG6_9ASTR</name>
<feature type="region of interest" description="Disordered" evidence="1">
    <location>
        <begin position="1"/>
        <end position="150"/>
    </location>
</feature>
<feature type="compositionally biased region" description="Acidic residues" evidence="1">
    <location>
        <begin position="135"/>
        <end position="148"/>
    </location>
</feature>
<keyword evidence="3" id="KW-1185">Reference proteome</keyword>
<organism evidence="2 3">
    <name type="scientific">Tanacetum coccineum</name>
    <dbReference type="NCBI Taxonomy" id="301880"/>
    <lineage>
        <taxon>Eukaryota</taxon>
        <taxon>Viridiplantae</taxon>
        <taxon>Streptophyta</taxon>
        <taxon>Embryophyta</taxon>
        <taxon>Tracheophyta</taxon>
        <taxon>Spermatophyta</taxon>
        <taxon>Magnoliopsida</taxon>
        <taxon>eudicotyledons</taxon>
        <taxon>Gunneridae</taxon>
        <taxon>Pentapetalae</taxon>
        <taxon>asterids</taxon>
        <taxon>campanulids</taxon>
        <taxon>Asterales</taxon>
        <taxon>Asteraceae</taxon>
        <taxon>Asteroideae</taxon>
        <taxon>Anthemideae</taxon>
        <taxon>Anthemidinae</taxon>
        <taxon>Tanacetum</taxon>
    </lineage>
</organism>
<protein>
    <submittedName>
        <fullName evidence="2">Uncharacterized protein</fullName>
    </submittedName>
</protein>
<sequence length="207" mass="22739">MWGRKKGTGGKGNEAKWERKGGGRGNRDGGWGKEREPGARGKEGLGEGRGGLGREEGGKREERGKEEGITGEGQGTGGEEEVGQWYWKGKVQEGSEGMEGKGSREEREGRGEGEGGGRRTGGGEYGRKVRRAEGCDNEEDDQEIDESQSDINLIRRSTRTRRAPDRICLYIDAEEHELGDLGEHTNYKAALLDPECDKWLNAMNVEI</sequence>
<dbReference type="Proteomes" id="UP001151760">
    <property type="component" value="Unassembled WGS sequence"/>
</dbReference>
<accession>A0ABQ5HZG6</accession>
<dbReference type="EMBL" id="BQNB010020133">
    <property type="protein sequence ID" value="GJT92682.1"/>
    <property type="molecule type" value="Genomic_DNA"/>
</dbReference>
<evidence type="ECO:0000313" key="3">
    <source>
        <dbReference type="Proteomes" id="UP001151760"/>
    </source>
</evidence>
<evidence type="ECO:0000256" key="1">
    <source>
        <dbReference type="SAM" id="MobiDB-lite"/>
    </source>
</evidence>
<feature type="compositionally biased region" description="Basic and acidic residues" evidence="1">
    <location>
        <begin position="13"/>
        <end position="68"/>
    </location>
</feature>
<proteinExistence type="predicted"/>
<feature type="compositionally biased region" description="Basic and acidic residues" evidence="1">
    <location>
        <begin position="125"/>
        <end position="134"/>
    </location>
</feature>
<comment type="caution">
    <text evidence="2">The sequence shown here is derived from an EMBL/GenBank/DDBJ whole genome shotgun (WGS) entry which is preliminary data.</text>
</comment>
<reference evidence="2" key="2">
    <citation type="submission" date="2022-01" db="EMBL/GenBank/DDBJ databases">
        <authorList>
            <person name="Yamashiro T."/>
            <person name="Shiraishi A."/>
            <person name="Satake H."/>
            <person name="Nakayama K."/>
        </authorList>
    </citation>
    <scope>NUCLEOTIDE SEQUENCE</scope>
</reference>